<dbReference type="InterPro" id="IPR014756">
    <property type="entry name" value="Ig_E-set"/>
</dbReference>
<evidence type="ECO:0000313" key="5">
    <source>
        <dbReference type="RefSeq" id="XP_006823579.1"/>
    </source>
</evidence>
<dbReference type="InterPro" id="IPR013783">
    <property type="entry name" value="Ig-like_fold"/>
</dbReference>
<dbReference type="Proteomes" id="UP000694865">
    <property type="component" value="Unplaced"/>
</dbReference>
<dbReference type="CDD" id="cd00603">
    <property type="entry name" value="IPT_PCSR"/>
    <property type="match status" value="2"/>
</dbReference>
<proteinExistence type="predicted"/>
<dbReference type="SMART" id="SM00429">
    <property type="entry name" value="IPT"/>
    <property type="match status" value="2"/>
</dbReference>
<dbReference type="Pfam" id="PF01833">
    <property type="entry name" value="TIG"/>
    <property type="match status" value="2"/>
</dbReference>
<reference evidence="5" key="1">
    <citation type="submission" date="2025-08" db="UniProtKB">
        <authorList>
            <consortium name="RefSeq"/>
        </authorList>
    </citation>
    <scope>IDENTIFICATION</scope>
    <source>
        <tissue evidence="5">Testes</tissue>
    </source>
</reference>
<dbReference type="SUPFAM" id="SSF81296">
    <property type="entry name" value="E set domains"/>
    <property type="match status" value="2"/>
</dbReference>
<dbReference type="Gene3D" id="2.60.120.1560">
    <property type="match status" value="1"/>
</dbReference>
<evidence type="ECO:0000313" key="4">
    <source>
        <dbReference type="Proteomes" id="UP000694865"/>
    </source>
</evidence>
<dbReference type="Gene3D" id="2.60.40.10">
    <property type="entry name" value="Immunoglobulins"/>
    <property type="match status" value="2"/>
</dbReference>
<keyword evidence="1 2" id="KW-0732">Signal</keyword>
<keyword evidence="4" id="KW-1185">Reference proteome</keyword>
<evidence type="ECO:0000256" key="1">
    <source>
        <dbReference type="ARBA" id="ARBA00022729"/>
    </source>
</evidence>
<accession>A0ABM0MU88</accession>
<dbReference type="PANTHER" id="PTHR46769:SF2">
    <property type="entry name" value="FIBROCYSTIN-L ISOFORM 2 PRECURSOR-RELATED"/>
    <property type="match status" value="1"/>
</dbReference>
<evidence type="ECO:0000256" key="2">
    <source>
        <dbReference type="SAM" id="SignalP"/>
    </source>
</evidence>
<dbReference type="PANTHER" id="PTHR46769">
    <property type="entry name" value="POLYCYSTIC KIDNEY AND HEPATIC DISEASE 1 (AUTOSOMAL RECESSIVE)-LIKE 1"/>
    <property type="match status" value="1"/>
</dbReference>
<sequence length="580" mass="63502">MRIHFIAAIFVVCQIPVSLSVEGNGPKVDKISPVSGSVRGATEITIEGSGFSPNPFNFGPGNEHLGNMVFLASMTSSIQCDVNMYYSTDNRIVCDTRRASPGSYTIRVAVDGVFIEDIGGQYCDDMEYCTFTYSLDRSPKILSVTPSIIVPGTKVYNTGQECSLLYTDENGKEQLYGITLDSYYSTWGNFQCRPGGTFIGSQNVSLIVSGYGRSLALTQLLKVSAQNKLYMFQTHAEIINVDPSAGSTEGGTHLTITGKHFDTDSTVLVGGVPCIIDDITTTSITCVTGAQPAAQSPYPGNRGLLREVWTGTTVNIISEIATLNDSSSGYFDEIVVDGSSESGSDAGDNYVSRLSGYFVAPYDSDFTFFIVADNEAQLYFSETENRSDKQLIASCSSPTSNWFRYDEQKSELFSLTGGTKYYIEALHREYSGVDSVKIGVLVDDTPFVHSQVESAVNEFQRIQISSVTKQEIQSVTLFTEDVFQFVYDGIESDLLSLSSEVAEMQSALLKMFSVQCLETQTAPTWFLDDFENDIGLYETGERVQDEEPFCGQTSLKNPTNIYVAPGEYGFPVSVYNTVSH</sequence>
<dbReference type="GeneID" id="102805296"/>
<dbReference type="InterPro" id="IPR052387">
    <property type="entry name" value="Fibrocystin"/>
</dbReference>
<organism evidence="4 5">
    <name type="scientific">Saccoglossus kowalevskii</name>
    <name type="common">Acorn worm</name>
    <dbReference type="NCBI Taxonomy" id="10224"/>
    <lineage>
        <taxon>Eukaryota</taxon>
        <taxon>Metazoa</taxon>
        <taxon>Hemichordata</taxon>
        <taxon>Enteropneusta</taxon>
        <taxon>Harrimaniidae</taxon>
        <taxon>Saccoglossus</taxon>
    </lineage>
</organism>
<dbReference type="InterPro" id="IPR002909">
    <property type="entry name" value="IPT_dom"/>
</dbReference>
<feature type="domain" description="PA14" evidence="3">
    <location>
        <begin position="299"/>
        <end position="454"/>
    </location>
</feature>
<dbReference type="RefSeq" id="XP_006823579.1">
    <property type="nucleotide sequence ID" value="XM_006823516.1"/>
</dbReference>
<dbReference type="PROSITE" id="PS51820">
    <property type="entry name" value="PA14"/>
    <property type="match status" value="1"/>
</dbReference>
<evidence type="ECO:0000259" key="3">
    <source>
        <dbReference type="PROSITE" id="PS51820"/>
    </source>
</evidence>
<feature type="chain" id="PRO_5046607575" evidence="2">
    <location>
        <begin position="21"/>
        <end position="580"/>
    </location>
</feature>
<dbReference type="InterPro" id="IPR037524">
    <property type="entry name" value="PA14/GLEYA"/>
</dbReference>
<name>A0ABM0MU88_SACKO</name>
<gene>
    <name evidence="5" type="primary">LOC102805296</name>
</gene>
<protein>
    <submittedName>
        <fullName evidence="5">Fibrocystin-L-like</fullName>
    </submittedName>
</protein>
<feature type="signal peptide" evidence="2">
    <location>
        <begin position="1"/>
        <end position="20"/>
    </location>
</feature>